<dbReference type="InterPro" id="IPR011060">
    <property type="entry name" value="RibuloseP-bd_barrel"/>
</dbReference>
<dbReference type="Gene3D" id="3.20.20.70">
    <property type="entry name" value="Aldolase class I"/>
    <property type="match status" value="1"/>
</dbReference>
<dbReference type="Proteomes" id="UP000182840">
    <property type="component" value="Chromosome"/>
</dbReference>
<keyword evidence="7 9" id="KW-0057">Aromatic amino acid biosynthesis</keyword>
<keyword evidence="5 9" id="KW-0028">Amino-acid biosynthesis</keyword>
<organism evidence="11 12">
    <name type="scientific">Aquibium oceanicum</name>
    <dbReference type="NCBI Taxonomy" id="1670800"/>
    <lineage>
        <taxon>Bacteria</taxon>
        <taxon>Pseudomonadati</taxon>
        <taxon>Pseudomonadota</taxon>
        <taxon>Alphaproteobacteria</taxon>
        <taxon>Hyphomicrobiales</taxon>
        <taxon>Phyllobacteriaceae</taxon>
        <taxon>Aquibium</taxon>
    </lineage>
</organism>
<comment type="pathway">
    <text evidence="2 9">Amino-acid biosynthesis; L-tryptophan biosynthesis; L-tryptophan from chorismate: step 3/5.</text>
</comment>
<dbReference type="PANTHER" id="PTHR42894">
    <property type="entry name" value="N-(5'-PHOSPHORIBOSYL)ANTHRANILATE ISOMERASE"/>
    <property type="match status" value="1"/>
</dbReference>
<evidence type="ECO:0000256" key="1">
    <source>
        <dbReference type="ARBA" id="ARBA00001164"/>
    </source>
</evidence>
<dbReference type="KEGG" id="meso:BSQ44_05405"/>
<evidence type="ECO:0000313" key="11">
    <source>
        <dbReference type="EMBL" id="APH70876.1"/>
    </source>
</evidence>
<dbReference type="GO" id="GO:0004640">
    <property type="term" value="F:phosphoribosylanthranilate isomerase activity"/>
    <property type="evidence" value="ECO:0007669"/>
    <property type="project" value="UniProtKB-UniRule"/>
</dbReference>
<dbReference type="OrthoDB" id="9796196at2"/>
<comment type="catalytic activity">
    <reaction evidence="1 9">
        <text>N-(5-phospho-beta-D-ribosyl)anthranilate = 1-(2-carboxyphenylamino)-1-deoxy-D-ribulose 5-phosphate</text>
        <dbReference type="Rhea" id="RHEA:21540"/>
        <dbReference type="ChEBI" id="CHEBI:18277"/>
        <dbReference type="ChEBI" id="CHEBI:58613"/>
        <dbReference type="EC" id="5.3.1.24"/>
    </reaction>
</comment>
<evidence type="ECO:0000256" key="9">
    <source>
        <dbReference type="HAMAP-Rule" id="MF_00135"/>
    </source>
</evidence>
<dbReference type="CDD" id="cd00405">
    <property type="entry name" value="PRAI"/>
    <property type="match status" value="1"/>
</dbReference>
<dbReference type="EC" id="5.3.1.24" evidence="3 9"/>
<gene>
    <name evidence="9" type="primary">trpF</name>
    <name evidence="11" type="ORF">BSQ44_05405</name>
</gene>
<dbReference type="NCBIfam" id="NF002295">
    <property type="entry name" value="PRK01222.1-1"/>
    <property type="match status" value="1"/>
</dbReference>
<dbReference type="InterPro" id="IPR001240">
    <property type="entry name" value="PRAI_dom"/>
</dbReference>
<evidence type="ECO:0000256" key="3">
    <source>
        <dbReference type="ARBA" id="ARBA00012572"/>
    </source>
</evidence>
<dbReference type="STRING" id="1670800.BSQ44_05405"/>
<reference evidence="12" key="1">
    <citation type="submission" date="2016-11" db="EMBL/GenBank/DDBJ databases">
        <title>Mesorhizobium oceanicum sp. nov., isolated from deep seawater in South China Sea.</title>
        <authorList>
            <person name="Fu G.-Y."/>
        </authorList>
    </citation>
    <scope>NUCLEOTIDE SEQUENCE [LARGE SCALE GENOMIC DNA]</scope>
    <source>
        <strain evidence="12">B7</strain>
    </source>
</reference>
<sequence length="226" mass="23846">MPLDIKICGLKTPEALGAALVGGATHFGFIFFDKSPRNITPDDAGRLRAAALGGAAAPTTEREVEALAVAVTVDAGDAFLDEIVHAVMPDMLQLHGKESPQRVAEVKARYDLPVMKAFSIAEAADLEKIEPYRGVADRFLFDAKPPKGAELPGGNGVPFDWRVLAGLEPSIDYMLSGGLNASNIAEALRRVAPPGIDISSGVESAPGEKDVGLIEDFFHAVRDAEA</sequence>
<keyword evidence="12" id="KW-1185">Reference proteome</keyword>
<proteinExistence type="inferred from homology"/>
<evidence type="ECO:0000313" key="12">
    <source>
        <dbReference type="Proteomes" id="UP000182840"/>
    </source>
</evidence>
<evidence type="ECO:0000256" key="8">
    <source>
        <dbReference type="ARBA" id="ARBA00023235"/>
    </source>
</evidence>
<protein>
    <recommendedName>
        <fullName evidence="4 9">N-(5'-phosphoribosyl)anthranilate isomerase</fullName>
        <shortName evidence="9">PRAI</shortName>
        <ecNumber evidence="3 9">5.3.1.24</ecNumber>
    </recommendedName>
</protein>
<dbReference type="RefSeq" id="WP_072602285.1">
    <property type="nucleotide sequence ID" value="NZ_CP018171.1"/>
</dbReference>
<name>A0A1L3SN90_9HYPH</name>
<dbReference type="InterPro" id="IPR013785">
    <property type="entry name" value="Aldolase_TIM"/>
</dbReference>
<dbReference type="SUPFAM" id="SSF51366">
    <property type="entry name" value="Ribulose-phoshate binding barrel"/>
    <property type="match status" value="1"/>
</dbReference>
<evidence type="ECO:0000256" key="7">
    <source>
        <dbReference type="ARBA" id="ARBA00023141"/>
    </source>
</evidence>
<evidence type="ECO:0000259" key="10">
    <source>
        <dbReference type="Pfam" id="PF00697"/>
    </source>
</evidence>
<dbReference type="EMBL" id="CP018171">
    <property type="protein sequence ID" value="APH70876.1"/>
    <property type="molecule type" value="Genomic_DNA"/>
</dbReference>
<dbReference type="PANTHER" id="PTHR42894:SF1">
    <property type="entry name" value="N-(5'-PHOSPHORIBOSYL)ANTHRANILATE ISOMERASE"/>
    <property type="match status" value="1"/>
</dbReference>
<dbReference type="Pfam" id="PF00697">
    <property type="entry name" value="PRAI"/>
    <property type="match status" value="1"/>
</dbReference>
<feature type="domain" description="N-(5'phosphoribosyl) anthranilate isomerase (PRAI)" evidence="10">
    <location>
        <begin position="5"/>
        <end position="219"/>
    </location>
</feature>
<keyword evidence="6 9" id="KW-0822">Tryptophan biosynthesis</keyword>
<evidence type="ECO:0000256" key="6">
    <source>
        <dbReference type="ARBA" id="ARBA00022822"/>
    </source>
</evidence>
<evidence type="ECO:0000256" key="2">
    <source>
        <dbReference type="ARBA" id="ARBA00004664"/>
    </source>
</evidence>
<dbReference type="HAMAP" id="MF_00135">
    <property type="entry name" value="PRAI"/>
    <property type="match status" value="1"/>
</dbReference>
<dbReference type="AlphaFoldDB" id="A0A1L3SN90"/>
<comment type="similarity">
    <text evidence="9">Belongs to the TrpF family.</text>
</comment>
<keyword evidence="8 9" id="KW-0413">Isomerase</keyword>
<dbReference type="InterPro" id="IPR044643">
    <property type="entry name" value="TrpF_fam"/>
</dbReference>
<evidence type="ECO:0000256" key="4">
    <source>
        <dbReference type="ARBA" id="ARBA00022272"/>
    </source>
</evidence>
<dbReference type="GO" id="GO:0000162">
    <property type="term" value="P:L-tryptophan biosynthetic process"/>
    <property type="evidence" value="ECO:0007669"/>
    <property type="project" value="UniProtKB-UniRule"/>
</dbReference>
<dbReference type="UniPathway" id="UPA00035">
    <property type="reaction ID" value="UER00042"/>
</dbReference>
<accession>A0A1L3SN90</accession>
<evidence type="ECO:0000256" key="5">
    <source>
        <dbReference type="ARBA" id="ARBA00022605"/>
    </source>
</evidence>